<dbReference type="Pfam" id="PF00072">
    <property type="entry name" value="Response_reg"/>
    <property type="match status" value="1"/>
</dbReference>
<dbReference type="PROSITE" id="PS50110">
    <property type="entry name" value="RESPONSE_REGULATORY"/>
    <property type="match status" value="1"/>
</dbReference>
<dbReference type="InterPro" id="IPR001789">
    <property type="entry name" value="Sig_transdc_resp-reg_receiver"/>
</dbReference>
<evidence type="ECO:0000313" key="3">
    <source>
        <dbReference type="EMBL" id="XDO95877.1"/>
    </source>
</evidence>
<keyword evidence="1" id="KW-0597">Phosphoprotein</keyword>
<evidence type="ECO:0000259" key="2">
    <source>
        <dbReference type="PROSITE" id="PS50110"/>
    </source>
</evidence>
<dbReference type="GO" id="GO:0000160">
    <property type="term" value="P:phosphorelay signal transduction system"/>
    <property type="evidence" value="ECO:0007669"/>
    <property type="project" value="InterPro"/>
</dbReference>
<dbReference type="InterPro" id="IPR011006">
    <property type="entry name" value="CheY-like_superfamily"/>
</dbReference>
<feature type="domain" description="Response regulatory" evidence="2">
    <location>
        <begin position="155"/>
        <end position="267"/>
    </location>
</feature>
<proteinExistence type="predicted"/>
<dbReference type="RefSeq" id="WP_369058724.1">
    <property type="nucleotide sequence ID" value="NZ_CP158375.1"/>
</dbReference>
<dbReference type="Gene3D" id="3.40.50.2300">
    <property type="match status" value="1"/>
</dbReference>
<feature type="modified residue" description="4-aspartylphosphate" evidence="1">
    <location>
        <position position="204"/>
    </location>
</feature>
<dbReference type="EMBL" id="CP158375">
    <property type="protein sequence ID" value="XDO95877.1"/>
    <property type="molecule type" value="Genomic_DNA"/>
</dbReference>
<reference evidence="3" key="1">
    <citation type="submission" date="2024-06" db="EMBL/GenBank/DDBJ databases">
        <title>Caulobacter inopinatus, sp. nov.</title>
        <authorList>
            <person name="Donachie S.P."/>
        </authorList>
    </citation>
    <scope>NUCLEOTIDE SEQUENCE</scope>
    <source>
        <strain evidence="3">73W</strain>
    </source>
</reference>
<dbReference type="SUPFAM" id="SSF52172">
    <property type="entry name" value="CheY-like"/>
    <property type="match status" value="1"/>
</dbReference>
<gene>
    <name evidence="3" type="ORF">ABOZ73_13880</name>
</gene>
<dbReference type="AlphaFoldDB" id="A0AB39KQQ5"/>
<accession>A0AB39KQQ5</accession>
<name>A0AB39KQQ5_9CAUL</name>
<organism evidence="3">
    <name type="scientific">Caulobacter sp. 73W</name>
    <dbReference type="NCBI Taxonomy" id="3161137"/>
    <lineage>
        <taxon>Bacteria</taxon>
        <taxon>Pseudomonadati</taxon>
        <taxon>Pseudomonadota</taxon>
        <taxon>Alphaproteobacteria</taxon>
        <taxon>Caulobacterales</taxon>
        <taxon>Caulobacteraceae</taxon>
        <taxon>Caulobacter</taxon>
    </lineage>
</organism>
<evidence type="ECO:0000256" key="1">
    <source>
        <dbReference type="PROSITE-ProRule" id="PRU00169"/>
    </source>
</evidence>
<sequence>MASRAPLPDSEAAEFAVRKDDARGCDLHLLFDQTTVHIVESLDGQNTPVSLNLCPELRAPRLIAQPAAADLFRTVVLAAAALCSKGGVSVLADGIPTEVSVAAGVTIDPATPIHHPVLRIAAATARDGEAELTVRIAGDRLTLSLIIPAPLAPPSVLLVERDDAQRIEIHAALAAAGFTVESATGPEAVLRLLASGPYAAVLVDLHEDGSDALDVARTARGAHPGTAVFALAPENPAACRRVLDQAGFAGLLRKPFSAERLRALIGR</sequence>
<protein>
    <submittedName>
        <fullName evidence="3">Response regulator</fullName>
    </submittedName>
</protein>
<dbReference type="SMART" id="SM00448">
    <property type="entry name" value="REC"/>
    <property type="match status" value="1"/>
</dbReference>